<protein>
    <submittedName>
        <fullName evidence="1">DUF618 domain protein</fullName>
    </submittedName>
</protein>
<reference evidence="1 2" key="1">
    <citation type="journal article" date="2020" name="Phytopathology">
        <title>Genome Sequence Resources of Colletotrichum truncatum, C. plurivorum, C. musicola, and C. sojae: Four Species Pathogenic to Soybean (Glycine max).</title>
        <authorList>
            <person name="Rogerio F."/>
            <person name="Boufleur T.R."/>
            <person name="Ciampi-Guillardi M."/>
            <person name="Sukno S.A."/>
            <person name="Thon M.R."/>
            <person name="Massola Junior N.S."/>
            <person name="Baroncelli R."/>
        </authorList>
    </citation>
    <scope>NUCLEOTIDE SEQUENCE [LARGE SCALE GENOMIC DNA]</scope>
    <source>
        <strain evidence="1 2">CMES1059</strain>
    </source>
</reference>
<organism evidence="1 2">
    <name type="scientific">Colletotrichum truncatum</name>
    <name type="common">Anthracnose fungus</name>
    <name type="synonym">Colletotrichum capsici</name>
    <dbReference type="NCBI Taxonomy" id="5467"/>
    <lineage>
        <taxon>Eukaryota</taxon>
        <taxon>Fungi</taxon>
        <taxon>Dikarya</taxon>
        <taxon>Ascomycota</taxon>
        <taxon>Pezizomycotina</taxon>
        <taxon>Sordariomycetes</taxon>
        <taxon>Hypocreomycetidae</taxon>
        <taxon>Glomerellales</taxon>
        <taxon>Glomerellaceae</taxon>
        <taxon>Colletotrichum</taxon>
        <taxon>Colletotrichum truncatum species complex</taxon>
    </lineage>
</organism>
<evidence type="ECO:0000313" key="2">
    <source>
        <dbReference type="Proteomes" id="UP000805649"/>
    </source>
</evidence>
<evidence type="ECO:0000313" key="1">
    <source>
        <dbReference type="EMBL" id="KAL0932999.1"/>
    </source>
</evidence>
<dbReference type="EMBL" id="VUJX02000008">
    <property type="protein sequence ID" value="KAL0932999.1"/>
    <property type="molecule type" value="Genomic_DNA"/>
</dbReference>
<accession>A0ACC3YM87</accession>
<gene>
    <name evidence="1" type="ORF">CTRU02_211962</name>
</gene>
<comment type="caution">
    <text evidence="1">The sequence shown here is derived from an EMBL/GenBank/DDBJ whole genome shotgun (WGS) entry which is preliminary data.</text>
</comment>
<dbReference type="Proteomes" id="UP000805649">
    <property type="component" value="Unassembled WGS sequence"/>
</dbReference>
<keyword evidence="2" id="KW-1185">Reference proteome</keyword>
<name>A0ACC3YM87_COLTU</name>
<proteinExistence type="predicted"/>
<sequence>MAYNDDAVLAKLSALNESHDSIATAAQWIMFHKRHADRTVQLWLQRLRDSSSTKRLSLIYLANEVTQQSKARHKEDFLVAFSPVIAEATALAYKGAPAEIQNKLRRVVDVWKDRFIFEPPIQQAIEARIDELDKARGTAKASFGGPGIGSSLSVPQELTPIVTSYQNVSKLNLPTKTAISTANQDFEKLTDPSTPVPSAPVYAARLNGLLKSLANAEGAVAECVKARKDLIDELEKLLSANQEALANDEKQYTELMSRKAETEEKRREVELAIMRGLPTHEVSQSPGNGTSASPEPERPEVEALTPPAVEAFTPPMVEALTPPAVEALTPPPAHDEQAVPQHSEADRTQSTSSQGFQQTPASGIEMLSNLASQYQSIPVSANGSNKRRRLGGDDFPDLEGDDGIDADVAEMLRKDSNGTA</sequence>